<name>A0A134A6J7_9FUSO</name>
<sequence length="130" mass="14592">MLKRTVMHKEKLNVQVKVLKSDFANYVYKDKNTNKEYLLAGTLVKAKNGEDLRETGAFVIPTGTGTQAEAVLLHDVEFKYYNDNEQATVSLEGVVYLDKLIAVGKEHPTPITVTKGELPAGITYIYKDRK</sequence>
<organism evidence="1 2">
    <name type="scientific">Leptotrichia wadei</name>
    <dbReference type="NCBI Taxonomy" id="157687"/>
    <lineage>
        <taxon>Bacteria</taxon>
        <taxon>Fusobacteriati</taxon>
        <taxon>Fusobacteriota</taxon>
        <taxon>Fusobacteriia</taxon>
        <taxon>Fusobacteriales</taxon>
        <taxon>Leptotrichiaceae</taxon>
        <taxon>Leptotrichia</taxon>
    </lineage>
</organism>
<dbReference type="Proteomes" id="UP000070483">
    <property type="component" value="Unassembled WGS sequence"/>
</dbReference>
<gene>
    <name evidence="1" type="ORF">HMPREF3180_01583</name>
</gene>
<comment type="caution">
    <text evidence="1">The sequence shown here is derived from an EMBL/GenBank/DDBJ whole genome shotgun (WGS) entry which is preliminary data.</text>
</comment>
<proteinExistence type="predicted"/>
<dbReference type="AlphaFoldDB" id="A0A134A6J7"/>
<protein>
    <submittedName>
        <fullName evidence="1">Uncharacterized protein</fullName>
    </submittedName>
</protein>
<reference evidence="2" key="1">
    <citation type="submission" date="2016-01" db="EMBL/GenBank/DDBJ databases">
        <authorList>
            <person name="Mitreva M."/>
            <person name="Pepin K.H."/>
            <person name="Mihindukulasuriya K.A."/>
            <person name="Fulton R."/>
            <person name="Fronick C."/>
            <person name="O'Laughlin M."/>
            <person name="Miner T."/>
            <person name="Herter B."/>
            <person name="Rosa B.A."/>
            <person name="Cordes M."/>
            <person name="Tomlinson C."/>
            <person name="Wollam A."/>
            <person name="Palsikar V.B."/>
            <person name="Mardis E.R."/>
            <person name="Wilson R.K."/>
        </authorList>
    </citation>
    <scope>NUCLEOTIDE SEQUENCE [LARGE SCALE GENOMIC DNA]</scope>
    <source>
        <strain evidence="2">KA00185</strain>
    </source>
</reference>
<accession>A0A134A6J7</accession>
<dbReference type="PATRIC" id="fig|157687.3.peg.1575"/>
<evidence type="ECO:0000313" key="1">
    <source>
        <dbReference type="EMBL" id="KXB63323.1"/>
    </source>
</evidence>
<dbReference type="STRING" id="157687.HMPREF3180_01583"/>
<evidence type="ECO:0000313" key="2">
    <source>
        <dbReference type="Proteomes" id="UP000070483"/>
    </source>
</evidence>
<dbReference type="EMBL" id="LSDD01000113">
    <property type="protein sequence ID" value="KXB63323.1"/>
    <property type="molecule type" value="Genomic_DNA"/>
</dbReference>
<keyword evidence="2" id="KW-1185">Reference proteome</keyword>
<dbReference type="OrthoDB" id="81167at2"/>
<dbReference type="RefSeq" id="WP_060918224.1">
    <property type="nucleotide sequence ID" value="NZ_KQ960091.1"/>
</dbReference>